<comment type="cofactor">
    <cofactor evidence="1">
        <name>FAD</name>
        <dbReference type="ChEBI" id="CHEBI:57692"/>
    </cofactor>
</comment>
<dbReference type="Gene3D" id="1.10.8.260">
    <property type="entry name" value="HI0933 insert domain-like"/>
    <property type="match status" value="1"/>
</dbReference>
<accession>A0A379C4N1</accession>
<dbReference type="RefSeq" id="WP_019034517.1">
    <property type="nucleotide sequence ID" value="NZ_UGSZ01000001.1"/>
</dbReference>
<dbReference type="AlphaFoldDB" id="A0A379C4N1"/>
<reference evidence="6 7" key="1">
    <citation type="submission" date="2018-06" db="EMBL/GenBank/DDBJ databases">
        <authorList>
            <consortium name="Pathogen Informatics"/>
            <person name="Doyle S."/>
        </authorList>
    </citation>
    <scope>NUCLEOTIDE SEQUENCE [LARGE SCALE GENOMIC DNA]</scope>
    <source>
        <strain evidence="6 7">NCTC13149</strain>
    </source>
</reference>
<evidence type="ECO:0000259" key="5">
    <source>
        <dbReference type="Pfam" id="PF22780"/>
    </source>
</evidence>
<dbReference type="InterPro" id="IPR055178">
    <property type="entry name" value="RsdA/BaiN/AoA(So)-like_dom"/>
</dbReference>
<dbReference type="SUPFAM" id="SSF160996">
    <property type="entry name" value="HI0933 insert domain-like"/>
    <property type="match status" value="1"/>
</dbReference>
<evidence type="ECO:0000256" key="2">
    <source>
        <dbReference type="ARBA" id="ARBA00022630"/>
    </source>
</evidence>
<feature type="domain" description="RsdA/BaiN/AoA(So)-like insert" evidence="5">
    <location>
        <begin position="196"/>
        <end position="339"/>
    </location>
</feature>
<dbReference type="Pfam" id="PF03486">
    <property type="entry name" value="HI0933_like"/>
    <property type="match status" value="1"/>
</dbReference>
<dbReference type="OrthoDB" id="9773233at2"/>
<dbReference type="PANTHER" id="PTHR42887">
    <property type="entry name" value="OS12G0638800 PROTEIN"/>
    <property type="match status" value="1"/>
</dbReference>
<dbReference type="SUPFAM" id="SSF51905">
    <property type="entry name" value="FAD/NAD(P)-binding domain"/>
    <property type="match status" value="1"/>
</dbReference>
<name>A0A379C4N1_9FIRM</name>
<organism evidence="6 7">
    <name type="scientific">Peptoniphilus lacrimalis</name>
    <dbReference type="NCBI Taxonomy" id="33031"/>
    <lineage>
        <taxon>Bacteria</taxon>
        <taxon>Bacillati</taxon>
        <taxon>Bacillota</taxon>
        <taxon>Tissierellia</taxon>
        <taxon>Tissierellales</taxon>
        <taxon>Peptoniphilaceae</taxon>
        <taxon>Peptoniphilus</taxon>
    </lineage>
</organism>
<keyword evidence="2" id="KW-0285">Flavoprotein</keyword>
<evidence type="ECO:0000256" key="3">
    <source>
        <dbReference type="ARBA" id="ARBA00022827"/>
    </source>
</evidence>
<evidence type="ECO:0000313" key="6">
    <source>
        <dbReference type="EMBL" id="SUB57048.1"/>
    </source>
</evidence>
<evidence type="ECO:0000256" key="1">
    <source>
        <dbReference type="ARBA" id="ARBA00001974"/>
    </source>
</evidence>
<dbReference type="PRINTS" id="PR00368">
    <property type="entry name" value="FADPNR"/>
</dbReference>
<dbReference type="Gene3D" id="3.50.50.60">
    <property type="entry name" value="FAD/NAD(P)-binding domain"/>
    <property type="match status" value="1"/>
</dbReference>
<dbReference type="InterPro" id="IPR036188">
    <property type="entry name" value="FAD/NAD-bd_sf"/>
</dbReference>
<dbReference type="Gene3D" id="2.40.30.10">
    <property type="entry name" value="Translation factors"/>
    <property type="match status" value="1"/>
</dbReference>
<dbReference type="NCBIfam" id="TIGR00275">
    <property type="entry name" value="aminoacetone oxidase family FAD-binding enzyme"/>
    <property type="match status" value="1"/>
</dbReference>
<dbReference type="InterPro" id="IPR023166">
    <property type="entry name" value="BaiN-like_dom_sf"/>
</dbReference>
<evidence type="ECO:0000313" key="7">
    <source>
        <dbReference type="Proteomes" id="UP000255517"/>
    </source>
</evidence>
<dbReference type="Proteomes" id="UP000255517">
    <property type="component" value="Unassembled WGS sequence"/>
</dbReference>
<sequence>MKIAVIGAGPSGMMAAFAAASNHDVTIFEKNEKLGKKLYITGKGRCNLTNYVDASDFFKNVISNKKFVYSSIYSFDPFMTMDLFNSYGLQLKVERGNRVFPMSDKASDVIKTYEKMLKERNVKIFLNTLCKTIDKKDKFIINGRYIFDKVIIATGGISYKETGSTGDGYIFAEKFNIKSKQRKQALCGALTNEPLDLSGLSLKNVEVLAFSEGKLIAKEFGEMLFTHIGVSGPIILTLSSKINRLSKVKLYLDLKPGLTYDELDKRILRDFDKFPNKDIRNALINLLPRDLIFYVLKKSNISSYKKVNQITGQERDRLKSSIKKFDLDYKCLEDINRAIITSGGISVDEINPHTMESKKVEGLYFVGEVLDIDALTGGFNIQLANSTAYLCGSNI</sequence>
<keyword evidence="3" id="KW-0274">FAD</keyword>
<evidence type="ECO:0000259" key="4">
    <source>
        <dbReference type="Pfam" id="PF03486"/>
    </source>
</evidence>
<dbReference type="EMBL" id="UGSZ01000001">
    <property type="protein sequence ID" value="SUB57048.1"/>
    <property type="molecule type" value="Genomic_DNA"/>
</dbReference>
<gene>
    <name evidence="6" type="ORF">NCTC13149_00863</name>
</gene>
<proteinExistence type="predicted"/>
<dbReference type="PANTHER" id="PTHR42887:SF2">
    <property type="entry name" value="OS12G0638800 PROTEIN"/>
    <property type="match status" value="1"/>
</dbReference>
<dbReference type="InterPro" id="IPR057661">
    <property type="entry name" value="RsdA/BaiN/AoA(So)_Rossmann"/>
</dbReference>
<dbReference type="STRING" id="1122949.GCA_000378725_00606"/>
<protein>
    <submittedName>
        <fullName evidence="6">Dihydropyrimidine dehydrogenase subunit A</fullName>
    </submittedName>
</protein>
<feature type="domain" description="RsdA/BaiN/AoA(So)-like Rossmann fold-like" evidence="4">
    <location>
        <begin position="2"/>
        <end position="393"/>
    </location>
</feature>
<dbReference type="Pfam" id="PF22780">
    <property type="entry name" value="HI0933_like_1st"/>
    <property type="match status" value="1"/>
</dbReference>
<dbReference type="InterPro" id="IPR004792">
    <property type="entry name" value="BaiN-like"/>
</dbReference>